<keyword evidence="3" id="KW-1185">Reference proteome</keyword>
<dbReference type="Pfam" id="PF09414">
    <property type="entry name" value="RNA_ligase"/>
    <property type="match status" value="1"/>
</dbReference>
<feature type="domain" description="RNA ligase" evidence="1">
    <location>
        <begin position="35"/>
        <end position="185"/>
    </location>
</feature>
<comment type="caution">
    <text evidence="2">The sequence shown here is derived from an EMBL/GenBank/DDBJ whole genome shotgun (WGS) entry which is preliminary data.</text>
</comment>
<gene>
    <name evidence="2" type="ORF">GCM10008957_43480</name>
</gene>
<evidence type="ECO:0000313" key="2">
    <source>
        <dbReference type="EMBL" id="GGR27465.1"/>
    </source>
</evidence>
<dbReference type="PANTHER" id="PTHR43883">
    <property type="entry name" value="SLR0207 PROTEIN"/>
    <property type="match status" value="1"/>
</dbReference>
<dbReference type="EMBL" id="BMQL01000041">
    <property type="protein sequence ID" value="GGR27465.1"/>
    <property type="molecule type" value="Genomic_DNA"/>
</dbReference>
<keyword evidence="2" id="KW-0436">Ligase</keyword>
<proteinExistence type="predicted"/>
<evidence type="ECO:0000259" key="1">
    <source>
        <dbReference type="Pfam" id="PF09414"/>
    </source>
</evidence>
<accession>A0A918FBE1</accession>
<sequence>MDTRRKYPRTPHLPWSLGAGSDDAVLGQATGFSGQEVVVTEKLDGENTTLYRSGMHARSLDPRPHPSRDWVKGLQGHIGYLIPEGWRVCGENLYARHSLGYDDLESYFYLFSVWDEHDLALNWDDTLAWAEHLGVPTPRQLYRGPWNEALIRALPVDPEVMEGYVVRTVQGFSYTAFQEHVAKYVRAGHVQTDAHWMHQAVVPNGLRREP</sequence>
<dbReference type="GO" id="GO:0016874">
    <property type="term" value="F:ligase activity"/>
    <property type="evidence" value="ECO:0007669"/>
    <property type="project" value="UniProtKB-KW"/>
</dbReference>
<name>A0A918FBE1_9DEIO</name>
<evidence type="ECO:0000313" key="3">
    <source>
        <dbReference type="Proteomes" id="UP000603865"/>
    </source>
</evidence>
<organism evidence="2 3">
    <name type="scientific">Deinococcus ruber</name>
    <dbReference type="NCBI Taxonomy" id="1848197"/>
    <lineage>
        <taxon>Bacteria</taxon>
        <taxon>Thermotogati</taxon>
        <taxon>Deinococcota</taxon>
        <taxon>Deinococci</taxon>
        <taxon>Deinococcales</taxon>
        <taxon>Deinococcaceae</taxon>
        <taxon>Deinococcus</taxon>
    </lineage>
</organism>
<dbReference type="InterPro" id="IPR021122">
    <property type="entry name" value="RNA_ligase_dom_REL/Rnl2"/>
</dbReference>
<reference evidence="2" key="1">
    <citation type="journal article" date="2014" name="Int. J. Syst. Evol. Microbiol.">
        <title>Complete genome sequence of Corynebacterium casei LMG S-19264T (=DSM 44701T), isolated from a smear-ripened cheese.</title>
        <authorList>
            <consortium name="US DOE Joint Genome Institute (JGI-PGF)"/>
            <person name="Walter F."/>
            <person name="Albersmeier A."/>
            <person name="Kalinowski J."/>
            <person name="Ruckert C."/>
        </authorList>
    </citation>
    <scope>NUCLEOTIDE SEQUENCE</scope>
    <source>
        <strain evidence="2">JCM 31311</strain>
    </source>
</reference>
<dbReference type="SUPFAM" id="SSF56091">
    <property type="entry name" value="DNA ligase/mRNA capping enzyme, catalytic domain"/>
    <property type="match status" value="1"/>
</dbReference>
<dbReference type="PANTHER" id="PTHR43883:SF1">
    <property type="entry name" value="GLUCONOKINASE"/>
    <property type="match status" value="1"/>
</dbReference>
<protein>
    <submittedName>
        <fullName evidence="2">2'-5' RNA ligase</fullName>
    </submittedName>
</protein>
<dbReference type="Proteomes" id="UP000603865">
    <property type="component" value="Unassembled WGS sequence"/>
</dbReference>
<dbReference type="InterPro" id="IPR052732">
    <property type="entry name" value="Cell-binding_unc_protein"/>
</dbReference>
<dbReference type="RefSeq" id="WP_189092619.1">
    <property type="nucleotide sequence ID" value="NZ_BMQL01000041.1"/>
</dbReference>
<reference evidence="2" key="2">
    <citation type="submission" date="2020-09" db="EMBL/GenBank/DDBJ databases">
        <authorList>
            <person name="Sun Q."/>
            <person name="Ohkuma M."/>
        </authorList>
    </citation>
    <scope>NUCLEOTIDE SEQUENCE</scope>
    <source>
        <strain evidence="2">JCM 31311</strain>
    </source>
</reference>
<dbReference type="AlphaFoldDB" id="A0A918FBE1"/>
<dbReference type="Gene3D" id="3.30.470.30">
    <property type="entry name" value="DNA ligase/mRNA capping enzyme"/>
    <property type="match status" value="1"/>
</dbReference>